<dbReference type="eggNOG" id="ENOG502N5J3">
    <property type="taxonomic scope" value="Archaea"/>
</dbReference>
<feature type="transmembrane region" description="Helical" evidence="1">
    <location>
        <begin position="54"/>
        <end position="72"/>
    </location>
</feature>
<evidence type="ECO:0000313" key="2">
    <source>
        <dbReference type="EMBL" id="ELY42727.1"/>
    </source>
</evidence>
<dbReference type="EMBL" id="AOHW01000022">
    <property type="protein sequence ID" value="ELY42727.1"/>
    <property type="molecule type" value="Genomic_DNA"/>
</dbReference>
<dbReference type="AlphaFoldDB" id="L9W078"/>
<protein>
    <submittedName>
        <fullName evidence="2">Uncharacterized protein</fullName>
    </submittedName>
</protein>
<comment type="caution">
    <text evidence="2">The sequence shown here is derived from an EMBL/GenBank/DDBJ whole genome shotgun (WGS) entry which is preliminary data.</text>
</comment>
<dbReference type="OrthoDB" id="203722at2157"/>
<dbReference type="STRING" id="1114856.GCA_000383975_01224"/>
<evidence type="ECO:0000256" key="1">
    <source>
        <dbReference type="SAM" id="Phobius"/>
    </source>
</evidence>
<keyword evidence="1" id="KW-0472">Membrane</keyword>
<feature type="transmembrane region" description="Helical" evidence="1">
    <location>
        <begin position="16"/>
        <end position="34"/>
    </location>
</feature>
<name>L9W078_9EURY</name>
<sequence>MSNPDRSQSQIADNRLAIAVVVGSLLVAAFAILIVRAGLIDALLPAHGPPADAAPLYLLALVAAVALAAWSWNRFLSWFQ</sequence>
<keyword evidence="3" id="KW-1185">Reference proteome</keyword>
<dbReference type="RefSeq" id="WP_006088837.1">
    <property type="nucleotide sequence ID" value="NZ_AOHW01000022.1"/>
</dbReference>
<reference evidence="2 3" key="1">
    <citation type="journal article" date="2014" name="PLoS Genet.">
        <title>Phylogenetically driven sequencing of extremely halophilic archaea reveals strategies for static and dynamic osmo-response.</title>
        <authorList>
            <person name="Becker E.A."/>
            <person name="Seitzer P.M."/>
            <person name="Tritt A."/>
            <person name="Larsen D."/>
            <person name="Krusor M."/>
            <person name="Yao A.I."/>
            <person name="Wu D."/>
            <person name="Madern D."/>
            <person name="Eisen J.A."/>
            <person name="Darling A.E."/>
            <person name="Facciotti M.T."/>
        </authorList>
    </citation>
    <scope>NUCLEOTIDE SEQUENCE [LARGE SCALE GENOMIC DNA]</scope>
    <source>
        <strain evidence="2 3">GA33</strain>
    </source>
</reference>
<organism evidence="2 3">
    <name type="scientific">Natronorubrum tibetense GA33</name>
    <dbReference type="NCBI Taxonomy" id="1114856"/>
    <lineage>
        <taxon>Archaea</taxon>
        <taxon>Methanobacteriati</taxon>
        <taxon>Methanobacteriota</taxon>
        <taxon>Stenosarchaea group</taxon>
        <taxon>Halobacteria</taxon>
        <taxon>Halobacteriales</taxon>
        <taxon>Natrialbaceae</taxon>
        <taxon>Natronorubrum</taxon>
    </lineage>
</organism>
<dbReference type="Proteomes" id="UP000011599">
    <property type="component" value="Unassembled WGS sequence"/>
</dbReference>
<keyword evidence="1" id="KW-0812">Transmembrane</keyword>
<proteinExistence type="predicted"/>
<evidence type="ECO:0000313" key="3">
    <source>
        <dbReference type="Proteomes" id="UP000011599"/>
    </source>
</evidence>
<accession>L9W078</accession>
<keyword evidence="1" id="KW-1133">Transmembrane helix</keyword>
<dbReference type="PATRIC" id="fig|1114856.3.peg.1102"/>
<gene>
    <name evidence="2" type="ORF">C496_05312</name>
</gene>